<dbReference type="SMART" id="SM00563">
    <property type="entry name" value="PlsC"/>
    <property type="match status" value="1"/>
</dbReference>
<evidence type="ECO:0000259" key="4">
    <source>
        <dbReference type="SMART" id="SM00563"/>
    </source>
</evidence>
<comment type="pathway">
    <text evidence="1">Lipid metabolism.</text>
</comment>
<name>A0A838YRN7_9GAMM</name>
<dbReference type="AlphaFoldDB" id="A0A838YRN7"/>
<dbReference type="PANTHER" id="PTHR10434">
    <property type="entry name" value="1-ACYL-SN-GLYCEROL-3-PHOSPHATE ACYLTRANSFERASE"/>
    <property type="match status" value="1"/>
</dbReference>
<gene>
    <name evidence="5" type="ORF">H2021_02685</name>
</gene>
<keyword evidence="3 5" id="KW-0012">Acyltransferase</keyword>
<proteinExistence type="predicted"/>
<evidence type="ECO:0000313" key="5">
    <source>
        <dbReference type="EMBL" id="MBA4724103.1"/>
    </source>
</evidence>
<feature type="domain" description="Phospholipid/glycerol acyltransferase" evidence="4">
    <location>
        <begin position="53"/>
        <end position="167"/>
    </location>
</feature>
<protein>
    <submittedName>
        <fullName evidence="5">1-acyl-sn-glycerol-3-phosphate acyltransferase</fullName>
    </submittedName>
</protein>
<dbReference type="Proteomes" id="UP000585327">
    <property type="component" value="Unassembled WGS sequence"/>
</dbReference>
<evidence type="ECO:0000256" key="2">
    <source>
        <dbReference type="ARBA" id="ARBA00022679"/>
    </source>
</evidence>
<dbReference type="Pfam" id="PF01553">
    <property type="entry name" value="Acyltransferase"/>
    <property type="match status" value="1"/>
</dbReference>
<dbReference type="GO" id="GO:0003841">
    <property type="term" value="F:1-acylglycerol-3-phosphate O-acyltransferase activity"/>
    <property type="evidence" value="ECO:0007669"/>
    <property type="project" value="TreeGrafter"/>
</dbReference>
<dbReference type="PANTHER" id="PTHR10434:SF9">
    <property type="entry name" value="PHOSPHOLIPID_GLYCEROL ACYLTRANSFERASE DOMAIN-CONTAINING PROTEIN"/>
    <property type="match status" value="1"/>
</dbReference>
<comment type="caution">
    <text evidence="5">The sequence shown here is derived from an EMBL/GenBank/DDBJ whole genome shotgun (WGS) entry which is preliminary data.</text>
</comment>
<dbReference type="InterPro" id="IPR002123">
    <property type="entry name" value="Plipid/glycerol_acylTrfase"/>
</dbReference>
<dbReference type="GO" id="GO:0006654">
    <property type="term" value="P:phosphatidic acid biosynthetic process"/>
    <property type="evidence" value="ECO:0007669"/>
    <property type="project" value="TreeGrafter"/>
</dbReference>
<reference evidence="5 6" key="1">
    <citation type="submission" date="2020-06" db="EMBL/GenBank/DDBJ databases">
        <title>Dysbiosis in marine aquaculture revealed through microbiome analysis: reverse ecology for environmental sustainability.</title>
        <authorList>
            <person name="Haro-Moreno J.M."/>
            <person name="Coutinho F.H."/>
            <person name="Zaragoza-Solas A."/>
            <person name="Picazo A."/>
            <person name="Almagro-Moreno S."/>
            <person name="Lopez-Perez M."/>
        </authorList>
    </citation>
    <scope>NUCLEOTIDE SEQUENCE [LARGE SCALE GENOMIC DNA]</scope>
    <source>
        <strain evidence="5">MCMED-G42</strain>
    </source>
</reference>
<dbReference type="EMBL" id="JACETM010000021">
    <property type="protein sequence ID" value="MBA4724103.1"/>
    <property type="molecule type" value="Genomic_DNA"/>
</dbReference>
<evidence type="ECO:0000256" key="3">
    <source>
        <dbReference type="ARBA" id="ARBA00023315"/>
    </source>
</evidence>
<organism evidence="5 6">
    <name type="scientific">SAR86 cluster bacterium</name>
    <dbReference type="NCBI Taxonomy" id="2030880"/>
    <lineage>
        <taxon>Bacteria</taxon>
        <taxon>Pseudomonadati</taxon>
        <taxon>Pseudomonadota</taxon>
        <taxon>Gammaproteobacteria</taxon>
        <taxon>SAR86 cluster</taxon>
    </lineage>
</organism>
<evidence type="ECO:0000256" key="1">
    <source>
        <dbReference type="ARBA" id="ARBA00005189"/>
    </source>
</evidence>
<evidence type="ECO:0000313" key="6">
    <source>
        <dbReference type="Proteomes" id="UP000585327"/>
    </source>
</evidence>
<sequence>MTKNKIVSPSQIPQVFRAYRPRFIQLLARLLLKIFGWKVDGTIPEMKENENLVLIAAPHTSNWDGIFGFAAILGLDVKISYFGKYTLFKKPLLGRFLKYMGGIPVNKNKPGSGLVKEAIANIEKLKGSLIAMAPEGTRAKTEKWRTGFLRIAEAVDAKIFVAAFDFKTKRIVLDKFFQPSDDMQKDLESLKLYYKQFTAKIPENF</sequence>
<dbReference type="SUPFAM" id="SSF69593">
    <property type="entry name" value="Glycerol-3-phosphate (1)-acyltransferase"/>
    <property type="match status" value="1"/>
</dbReference>
<keyword evidence="2 5" id="KW-0808">Transferase</keyword>
<accession>A0A838YRN7</accession>